<dbReference type="Proteomes" id="UP000249169">
    <property type="component" value="Unassembled WGS sequence"/>
</dbReference>
<gene>
    <name evidence="2" type="ORF">DL240_05370</name>
</gene>
<keyword evidence="3" id="KW-1185">Reference proteome</keyword>
<feature type="domain" description="PKD" evidence="1">
    <location>
        <begin position="71"/>
        <end position="110"/>
    </location>
</feature>
<dbReference type="AlphaFoldDB" id="A0A328C7Q5"/>
<evidence type="ECO:0000259" key="1">
    <source>
        <dbReference type="PROSITE" id="PS50093"/>
    </source>
</evidence>
<proteinExistence type="predicted"/>
<sequence length="1264" mass="135522">MRKPLDFPLASLALLVALTLLPLSLMGCGEDTAADGAGTLTLNELRPASGYPDVEVNLSLSITPAQGRAEDAFSWLVNFGDGTRVSGDGVEGAANHQYTSVGDYTLVVEALYEGKVADRKEVTYRVFDPIDIAVENASGRPANVRTGEEATLSFDLINRTASAVMTAIPVRAYLSVDAEVSREDLPTLTVLGETRVEATSEGGEVLTMGATRNVGFSATVPTIDAGTYYVVIAIDPDGELVDTHPEDNLTVGLAPLRVENVDSGLPDISVSDLVVSPDRAFPALGKVTRGFVLANRGGEDIFNVVHRTYLQIGNPVRDDSATLIHESAPIGLPALASRVIGPDDFVLNEEVLPPLNGELQVYLFVEAYSEDGQIEESTLTNNEISTPEPIIVSDQLVEGPDIVVRDFAVSPLNTYLGGNLQVNATIANEGTLDVGSFFCGVYLGREARVNPDNDLRLTNLNITSMASAAEREMSRSITVPGLFAPGVYFPYIICDPLGALDEPFRSNNQNVQLAPVTITDEADIDLFVASLAVPQSADQGDVITLHAEICVDGSNASGPTRGQLFRSPGTAVDFTAEAFESFEIPNINPGECLELSFEVEAQCANFVPEQSFGIVVDVEERLPEASVSNNRRTGANVLQVDGPFCTCIEDANSPNHQVFNGTDLDEGSYQAAICEPNRCDFFAAQVSAGQSLVVTTRFDTDRGPLETTLYAPDGSQQLDRSFSEDEQQVAVFLAPQSRRYPFSVCGQSVDDQNYYELDVQILDPATDVDVLPRDLSIPPRASWSAGALMELSAEIVNLGQLPTGAFEARAVLTTSRELGAPSDIVLGNFPITTIAPGSSRQIDLPVELSAAVTDGTYHLALMLDPAGELNESRVTNNVSFSQSFEVFTRCYDPFSPNTSFDQAAPLSGGTFSNLLACAGQSDYYEICVDDGQQFDARIDFLNSQGDLDLRLYSADRAVVDTSARSGVDQEQVGVDYVNGAQCYFLRVSLVPLDPEASTNYELTLDVREVDPELRCDGDFEPNDDFDSATGLRAALDVPTALDRCPVGDVDMYYVELAAGQPVTLRARLDPPTQPGILRMQIYRPNRTPDDIDESAPGLPLAELNGYVPPVSGRYFLEVSVGGSARRVSYHLEAEDLPGVDLRASSLTIGPGSYQGGDVVRYGFTVANLGGDDAPAPRYEVYLGESPTWRPDQDQLLGDFVLATIAAGDAHDLTGQINVPGTHPTGTAYLHVVVDPLDEFGDVNRANNVASHTIELIPAGGETNP</sequence>
<evidence type="ECO:0000313" key="2">
    <source>
        <dbReference type="EMBL" id="RAL23590.1"/>
    </source>
</evidence>
<dbReference type="PROSITE" id="PS51257">
    <property type="entry name" value="PROKAR_LIPOPROTEIN"/>
    <property type="match status" value="1"/>
</dbReference>
<dbReference type="InterPro" id="IPR000601">
    <property type="entry name" value="PKD_dom"/>
</dbReference>
<dbReference type="Gene3D" id="2.60.40.10">
    <property type="entry name" value="Immunoglobulins"/>
    <property type="match status" value="5"/>
</dbReference>
<dbReference type="EMBL" id="QHKO01000002">
    <property type="protein sequence ID" value="RAL23590.1"/>
    <property type="molecule type" value="Genomic_DNA"/>
</dbReference>
<dbReference type="PROSITE" id="PS50093">
    <property type="entry name" value="PKD"/>
    <property type="match status" value="1"/>
</dbReference>
<comment type="caution">
    <text evidence="2">The sequence shown here is derived from an EMBL/GenBank/DDBJ whole genome shotgun (WGS) entry which is preliminary data.</text>
</comment>
<dbReference type="Gene3D" id="2.60.120.380">
    <property type="match status" value="2"/>
</dbReference>
<dbReference type="OrthoDB" id="5525628at2"/>
<evidence type="ECO:0000313" key="3">
    <source>
        <dbReference type="Proteomes" id="UP000249169"/>
    </source>
</evidence>
<accession>A0A328C7Q5</accession>
<dbReference type="InterPro" id="IPR013783">
    <property type="entry name" value="Ig-like_fold"/>
</dbReference>
<dbReference type="InterPro" id="IPR035986">
    <property type="entry name" value="PKD_dom_sf"/>
</dbReference>
<protein>
    <recommendedName>
        <fullName evidence="1">PKD domain-containing protein</fullName>
    </recommendedName>
</protein>
<dbReference type="RefSeq" id="WP_111728848.1">
    <property type="nucleotide sequence ID" value="NZ_QHKO01000002.1"/>
</dbReference>
<reference evidence="2 3" key="1">
    <citation type="submission" date="2018-05" db="EMBL/GenBank/DDBJ databases">
        <title>Lujinxingia marina gen. nov. sp. nov., a new facultative anaerobic member of the class Deltaproteobacteria, and proposal of Lujinxingaceae fam. nov.</title>
        <authorList>
            <person name="Li C.-M."/>
        </authorList>
    </citation>
    <scope>NUCLEOTIDE SEQUENCE [LARGE SCALE GENOMIC DNA]</scope>
    <source>
        <strain evidence="2 3">B210</strain>
    </source>
</reference>
<name>A0A328C7Q5_9DELT</name>
<dbReference type="SUPFAM" id="SSF49299">
    <property type="entry name" value="PKD domain"/>
    <property type="match status" value="1"/>
</dbReference>
<organism evidence="2 3">
    <name type="scientific">Lujinxingia litoralis</name>
    <dbReference type="NCBI Taxonomy" id="2211119"/>
    <lineage>
        <taxon>Bacteria</taxon>
        <taxon>Deltaproteobacteria</taxon>
        <taxon>Bradymonadales</taxon>
        <taxon>Lujinxingiaceae</taxon>
        <taxon>Lujinxingia</taxon>
    </lineage>
</organism>